<dbReference type="EMBL" id="CAJEWN010000009">
    <property type="protein sequence ID" value="CAD2130670.1"/>
    <property type="molecule type" value="Genomic_DNA"/>
</dbReference>
<dbReference type="Pfam" id="PF10187">
    <property type="entry name" value="FAM192A_Fyv6_N"/>
    <property type="match status" value="1"/>
</dbReference>
<dbReference type="InterPro" id="IPR039845">
    <property type="entry name" value="FAM192A"/>
</dbReference>
<dbReference type="GO" id="GO:0005634">
    <property type="term" value="C:nucleus"/>
    <property type="evidence" value="ECO:0007669"/>
    <property type="project" value="UniProtKB-SubCell"/>
</dbReference>
<feature type="region of interest" description="Disordered" evidence="4">
    <location>
        <begin position="189"/>
        <end position="240"/>
    </location>
</feature>
<feature type="compositionally biased region" description="Basic and acidic residues" evidence="4">
    <location>
        <begin position="1"/>
        <end position="15"/>
    </location>
</feature>
<dbReference type="OrthoDB" id="75807at2759"/>
<feature type="compositionally biased region" description="Polar residues" evidence="4">
    <location>
        <begin position="225"/>
        <end position="240"/>
    </location>
</feature>
<evidence type="ECO:0000256" key="3">
    <source>
        <dbReference type="SAM" id="Coils"/>
    </source>
</evidence>
<evidence type="ECO:0000256" key="2">
    <source>
        <dbReference type="ARBA" id="ARBA00023242"/>
    </source>
</evidence>
<organism evidence="6 7">
    <name type="scientific">Meloidogyne enterolobii</name>
    <name type="common">Root-knot nematode worm</name>
    <name type="synonym">Meloidogyne mayaguensis</name>
    <dbReference type="NCBI Taxonomy" id="390850"/>
    <lineage>
        <taxon>Eukaryota</taxon>
        <taxon>Metazoa</taxon>
        <taxon>Ecdysozoa</taxon>
        <taxon>Nematoda</taxon>
        <taxon>Chromadorea</taxon>
        <taxon>Rhabditida</taxon>
        <taxon>Tylenchina</taxon>
        <taxon>Tylenchomorpha</taxon>
        <taxon>Tylenchoidea</taxon>
        <taxon>Meloidogynidae</taxon>
        <taxon>Meloidogyninae</taxon>
        <taxon>Meloidogyne</taxon>
    </lineage>
</organism>
<dbReference type="Proteomes" id="UP000580250">
    <property type="component" value="Unassembled WGS sequence"/>
</dbReference>
<evidence type="ECO:0000256" key="1">
    <source>
        <dbReference type="ARBA" id="ARBA00004123"/>
    </source>
</evidence>
<comment type="subcellular location">
    <subcellularLocation>
        <location evidence="1">Nucleus</location>
    </subcellularLocation>
</comment>
<feature type="compositionally biased region" description="Polar residues" evidence="4">
    <location>
        <begin position="119"/>
        <end position="135"/>
    </location>
</feature>
<feature type="coiled-coil region" evidence="3">
    <location>
        <begin position="71"/>
        <end position="100"/>
    </location>
</feature>
<dbReference type="PANTHER" id="PTHR13495">
    <property type="entry name" value="NEFA-INTERACTING NUCLEAR PROTEIN NIP30"/>
    <property type="match status" value="1"/>
</dbReference>
<keyword evidence="3" id="KW-0175">Coiled coil</keyword>
<name>A0A6V7TQ49_MELEN</name>
<protein>
    <recommendedName>
        <fullName evidence="5">FAM192A/Fyv6 N-terminal domain-containing protein</fullName>
    </recommendedName>
</protein>
<evidence type="ECO:0000313" key="6">
    <source>
        <dbReference type="EMBL" id="CAD2130670.1"/>
    </source>
</evidence>
<evidence type="ECO:0000313" key="7">
    <source>
        <dbReference type="Proteomes" id="UP000580250"/>
    </source>
</evidence>
<dbReference type="InterPro" id="IPR019331">
    <property type="entry name" value="FAM192A/Fyv6_N"/>
</dbReference>
<feature type="domain" description="FAM192A/Fyv6 N-terminal" evidence="5">
    <location>
        <begin position="7"/>
        <end position="94"/>
    </location>
</feature>
<feature type="region of interest" description="Disordered" evidence="4">
    <location>
        <begin position="100"/>
        <end position="176"/>
    </location>
</feature>
<feature type="compositionally biased region" description="Polar residues" evidence="4">
    <location>
        <begin position="161"/>
        <end position="176"/>
    </location>
</feature>
<evidence type="ECO:0000256" key="4">
    <source>
        <dbReference type="SAM" id="MobiDB-lite"/>
    </source>
</evidence>
<gene>
    <name evidence="6" type="ORF">MENT_LOCUS3077</name>
</gene>
<feature type="compositionally biased region" description="Low complexity" evidence="4">
    <location>
        <begin position="104"/>
        <end position="113"/>
    </location>
</feature>
<accession>A0A6V7TQ49</accession>
<evidence type="ECO:0000259" key="5">
    <source>
        <dbReference type="Pfam" id="PF10187"/>
    </source>
</evidence>
<reference evidence="6 7" key="1">
    <citation type="submission" date="2020-08" db="EMBL/GenBank/DDBJ databases">
        <authorList>
            <person name="Koutsovoulos G."/>
            <person name="Danchin GJ E."/>
        </authorList>
    </citation>
    <scope>NUCLEOTIDE SEQUENCE [LARGE SCALE GENOMIC DNA]</scope>
</reference>
<sequence length="240" mass="27848">MNFITEKEIIKKREENDDEEGNSDQQPDYRPLYERLKEVRDKKQLEWEEEHTLKNQFSVTRGIDEGDADFLEQVDRVREQQEARKRKEELELVKMAKQQNYFIPLEQQPPLLERPQKPISRSNKNNANKQASLLSSLIRKRSHSRTSTEDEGCNQKIKKNSFASDDSSQGSTSTATSFNECLLKKNEENLSKPSKGLISSVLDYSDTSDEEDEGKNDSKIEEETTNCQLLKNSPQNRKTD</sequence>
<dbReference type="PANTHER" id="PTHR13495:SF0">
    <property type="entry name" value="PSME3-INTERACTING PROTEIN"/>
    <property type="match status" value="1"/>
</dbReference>
<feature type="region of interest" description="Disordered" evidence="4">
    <location>
        <begin position="1"/>
        <end position="31"/>
    </location>
</feature>
<comment type="caution">
    <text evidence="6">The sequence shown here is derived from an EMBL/GenBank/DDBJ whole genome shotgun (WGS) entry which is preliminary data.</text>
</comment>
<proteinExistence type="predicted"/>
<dbReference type="AlphaFoldDB" id="A0A6V7TQ49"/>
<keyword evidence="2" id="KW-0539">Nucleus</keyword>